<name>A0ACC0Z2U7_9ROSI</name>
<evidence type="ECO:0000313" key="2">
    <source>
        <dbReference type="Proteomes" id="UP001163603"/>
    </source>
</evidence>
<gene>
    <name evidence="1" type="ORF">Pint_05875</name>
</gene>
<protein>
    <submittedName>
        <fullName evidence="1">Uncharacterized protein</fullName>
    </submittedName>
</protein>
<reference evidence="2" key="1">
    <citation type="journal article" date="2023" name="G3 (Bethesda)">
        <title>Genome assembly and association tests identify interacting loci associated with vigor, precocity, and sex in interspecific pistachio rootstocks.</title>
        <authorList>
            <person name="Palmer W."/>
            <person name="Jacygrad E."/>
            <person name="Sagayaradj S."/>
            <person name="Cavanaugh K."/>
            <person name="Han R."/>
            <person name="Bertier L."/>
            <person name="Beede B."/>
            <person name="Kafkas S."/>
            <person name="Golino D."/>
            <person name="Preece J."/>
            <person name="Michelmore R."/>
        </authorList>
    </citation>
    <scope>NUCLEOTIDE SEQUENCE [LARGE SCALE GENOMIC DNA]</scope>
</reference>
<dbReference type="EMBL" id="CM047738">
    <property type="protein sequence ID" value="KAJ0045269.1"/>
    <property type="molecule type" value="Genomic_DNA"/>
</dbReference>
<sequence length="209" mass="23872">MEARRCRKRPYFHVERDFPDGLMDSLHRSKPQDSLIGFMDSPCPNNKPFMESPPHYSPPHYSSNSTSFSMEFPSHYSPNSPSRFMKSSPLYTPNSPSRSMGSSPLCTPNSPSHYSPESPSSSYTPTSPMCSHDVEEQRMDWPPRKTPKLTNNEADQEKIDDGGNQAEKGRLEKMKADNEAKIEAAMAELRSLRQKQQLIDNLLNWYHET</sequence>
<proteinExistence type="predicted"/>
<keyword evidence="2" id="KW-1185">Reference proteome</keyword>
<comment type="caution">
    <text evidence="1">The sequence shown here is derived from an EMBL/GenBank/DDBJ whole genome shotgun (WGS) entry which is preliminary data.</text>
</comment>
<accession>A0ACC0Z2U7</accession>
<evidence type="ECO:0000313" key="1">
    <source>
        <dbReference type="EMBL" id="KAJ0045269.1"/>
    </source>
</evidence>
<organism evidence="1 2">
    <name type="scientific">Pistacia integerrima</name>
    <dbReference type="NCBI Taxonomy" id="434235"/>
    <lineage>
        <taxon>Eukaryota</taxon>
        <taxon>Viridiplantae</taxon>
        <taxon>Streptophyta</taxon>
        <taxon>Embryophyta</taxon>
        <taxon>Tracheophyta</taxon>
        <taxon>Spermatophyta</taxon>
        <taxon>Magnoliopsida</taxon>
        <taxon>eudicotyledons</taxon>
        <taxon>Gunneridae</taxon>
        <taxon>Pentapetalae</taxon>
        <taxon>rosids</taxon>
        <taxon>malvids</taxon>
        <taxon>Sapindales</taxon>
        <taxon>Anacardiaceae</taxon>
        <taxon>Pistacia</taxon>
    </lineage>
</organism>
<dbReference type="Proteomes" id="UP001163603">
    <property type="component" value="Chromosome 3"/>
</dbReference>